<evidence type="ECO:0000256" key="1">
    <source>
        <dbReference type="ARBA" id="ARBA00022723"/>
    </source>
</evidence>
<dbReference type="InterPro" id="IPR001841">
    <property type="entry name" value="Znf_RING"/>
</dbReference>
<evidence type="ECO:0000259" key="8">
    <source>
        <dbReference type="PROSITE" id="PS50145"/>
    </source>
</evidence>
<dbReference type="PANTHER" id="PTHR10131:SF94">
    <property type="entry name" value="TNF RECEPTOR-ASSOCIATED FACTOR 4"/>
    <property type="match status" value="1"/>
</dbReference>
<dbReference type="PANTHER" id="PTHR10131">
    <property type="entry name" value="TNF RECEPTOR ASSOCIATED FACTOR"/>
    <property type="match status" value="1"/>
</dbReference>
<evidence type="ECO:0000256" key="3">
    <source>
        <dbReference type="ARBA" id="ARBA00022833"/>
    </source>
</evidence>
<keyword evidence="2 4" id="KW-0863">Zinc-finger</keyword>
<keyword evidence="5" id="KW-0175">Coiled coil</keyword>
<evidence type="ECO:0000313" key="9">
    <source>
        <dbReference type="EMBL" id="KZL85918.1"/>
    </source>
</evidence>
<feature type="coiled-coil region" evidence="5">
    <location>
        <begin position="426"/>
        <end position="453"/>
    </location>
</feature>
<comment type="caution">
    <text evidence="9">The sequence shown here is derived from an EMBL/GenBank/DDBJ whole genome shotgun (WGS) entry which is preliminary data.</text>
</comment>
<dbReference type="InterPro" id="IPR017907">
    <property type="entry name" value="Znf_RING_CS"/>
</dbReference>
<dbReference type="AlphaFoldDB" id="A0A162NFP1"/>
<sequence length="538" mass="61084">LPPEFPFHVPLDWASTVNLHTTTLRTTNISTRKHRHPVTASNTPTIIASNLFLSPGLQTPWSSWTSHDHSHHIQKPTTRASIMSQTGFPGDDSAITHLVHNIVEEAVRSGEGVPIPLTPRTPTQWPVEELATREALRYSISPSKVKELLDFSALLYADEPDDNLLCPICKLPVITPIITPCDHTFCLECLKRHFHSSETCPIDRIRFRARDCKTSRLLTNILDSLIVECPNADRGCAETMKREEVVKHAINCRYTLHDCPDKACDKRVEQWLAVSGKCWHFEQTCEYCEEKMEAASMADHINKKCTKNTSNCTDCGEAIKLSEVSQHRDSSCPEASVHCRYSHYGCTYKALRKVLGGHEDECIFKVVAVVGEKVRAQEKQIEKLQKQTDEQERQIMELKDERRDCISWDDVFNLNNVQGGPKFKPTEAVMTIYEDMERRMEELKKEFTDLEGRQTVMVLNQVMPIKDQITEIRSNLGILKMHMAWLMNKSREEVERSRLANRSVSSTSRTRGSSDSDGEAAPSTSRRLSDGSNGIPRL</sequence>
<feature type="non-terminal residue" evidence="9">
    <location>
        <position position="1"/>
    </location>
</feature>
<proteinExistence type="predicted"/>
<evidence type="ECO:0000259" key="7">
    <source>
        <dbReference type="PROSITE" id="PS50089"/>
    </source>
</evidence>
<reference evidence="9 10" key="1">
    <citation type="submission" date="2015-06" db="EMBL/GenBank/DDBJ databases">
        <title>Survival trade-offs in plant roots during colonization by closely related pathogenic and mutualistic fungi.</title>
        <authorList>
            <person name="Hacquard S."/>
            <person name="Kracher B."/>
            <person name="Hiruma K."/>
            <person name="Weinman A."/>
            <person name="Muench P."/>
            <person name="Garrido Oter R."/>
            <person name="Ver Loren van Themaat E."/>
            <person name="Dallerey J.-F."/>
            <person name="Damm U."/>
            <person name="Henrissat B."/>
            <person name="Lespinet O."/>
            <person name="Thon M."/>
            <person name="Kemen E."/>
            <person name="McHardy A.C."/>
            <person name="Schulze-Lefert P."/>
            <person name="O'Connell R.J."/>
        </authorList>
    </citation>
    <scope>NUCLEOTIDE SEQUENCE [LARGE SCALE GENOMIC DNA]</scope>
    <source>
        <strain evidence="9 10">MAFF 238704</strain>
    </source>
</reference>
<keyword evidence="10" id="KW-1185">Reference proteome</keyword>
<dbReference type="SUPFAM" id="SSF49599">
    <property type="entry name" value="TRAF domain-like"/>
    <property type="match status" value="2"/>
</dbReference>
<dbReference type="InterPro" id="IPR013083">
    <property type="entry name" value="Znf_RING/FYVE/PHD"/>
</dbReference>
<name>A0A162NFP1_COLIC</name>
<gene>
    <name evidence="9" type="ORF">CI238_07748</name>
</gene>
<feature type="domain" description="TRAF-type" evidence="8">
    <location>
        <begin position="300"/>
        <end position="349"/>
    </location>
</feature>
<dbReference type="Pfam" id="PF13920">
    <property type="entry name" value="zf-C3HC4_3"/>
    <property type="match status" value="1"/>
</dbReference>
<evidence type="ECO:0000256" key="5">
    <source>
        <dbReference type="SAM" id="Coils"/>
    </source>
</evidence>
<protein>
    <submittedName>
        <fullName evidence="9">Traf-type zinc finger</fullName>
    </submittedName>
</protein>
<dbReference type="PROSITE" id="PS50145">
    <property type="entry name" value="ZF_TRAF"/>
    <property type="match status" value="1"/>
</dbReference>
<evidence type="ECO:0000256" key="4">
    <source>
        <dbReference type="PROSITE-ProRule" id="PRU00207"/>
    </source>
</evidence>
<dbReference type="SUPFAM" id="SSF57850">
    <property type="entry name" value="RING/U-box"/>
    <property type="match status" value="1"/>
</dbReference>
<dbReference type="EMBL" id="LFIW01000563">
    <property type="protein sequence ID" value="KZL85918.1"/>
    <property type="molecule type" value="Genomic_DNA"/>
</dbReference>
<dbReference type="PROSITE" id="PS00518">
    <property type="entry name" value="ZF_RING_1"/>
    <property type="match status" value="1"/>
</dbReference>
<keyword evidence="3 4" id="KW-0862">Zinc</keyword>
<dbReference type="Proteomes" id="UP000076584">
    <property type="component" value="Unassembled WGS sequence"/>
</dbReference>
<dbReference type="PROSITE" id="PS50089">
    <property type="entry name" value="ZF_RING_2"/>
    <property type="match status" value="1"/>
</dbReference>
<feature type="region of interest" description="Disordered" evidence="6">
    <location>
        <begin position="496"/>
        <end position="538"/>
    </location>
</feature>
<organism evidence="9 10">
    <name type="scientific">Colletotrichum incanum</name>
    <name type="common">Soybean anthracnose fungus</name>
    <dbReference type="NCBI Taxonomy" id="1573173"/>
    <lineage>
        <taxon>Eukaryota</taxon>
        <taxon>Fungi</taxon>
        <taxon>Dikarya</taxon>
        <taxon>Ascomycota</taxon>
        <taxon>Pezizomycotina</taxon>
        <taxon>Sordariomycetes</taxon>
        <taxon>Hypocreomycetidae</taxon>
        <taxon>Glomerellales</taxon>
        <taxon>Glomerellaceae</taxon>
        <taxon>Colletotrichum</taxon>
        <taxon>Colletotrichum spaethianum species complex</taxon>
    </lineage>
</organism>
<feature type="compositionally biased region" description="Low complexity" evidence="6">
    <location>
        <begin position="505"/>
        <end position="515"/>
    </location>
</feature>
<keyword evidence="1 4" id="KW-0479">Metal-binding</keyword>
<dbReference type="Gene3D" id="3.30.40.10">
    <property type="entry name" value="Zinc/RING finger domain, C3HC4 (zinc finger)"/>
    <property type="match status" value="3"/>
</dbReference>
<dbReference type="GO" id="GO:0008270">
    <property type="term" value="F:zinc ion binding"/>
    <property type="evidence" value="ECO:0007669"/>
    <property type="project" value="UniProtKB-KW"/>
</dbReference>
<feature type="zinc finger region" description="TRAF-type" evidence="4">
    <location>
        <begin position="300"/>
        <end position="349"/>
    </location>
</feature>
<dbReference type="Pfam" id="PF02176">
    <property type="entry name" value="zf-TRAF"/>
    <property type="match status" value="1"/>
</dbReference>
<feature type="coiled-coil region" evidence="5">
    <location>
        <begin position="367"/>
        <end position="401"/>
    </location>
</feature>
<accession>A0A162NFP1</accession>
<dbReference type="SMART" id="SM00184">
    <property type="entry name" value="RING"/>
    <property type="match status" value="1"/>
</dbReference>
<evidence type="ECO:0000313" key="10">
    <source>
        <dbReference type="Proteomes" id="UP000076584"/>
    </source>
</evidence>
<evidence type="ECO:0000256" key="2">
    <source>
        <dbReference type="ARBA" id="ARBA00022771"/>
    </source>
</evidence>
<feature type="domain" description="RING-type" evidence="7">
    <location>
        <begin position="166"/>
        <end position="204"/>
    </location>
</feature>
<evidence type="ECO:0000256" key="6">
    <source>
        <dbReference type="SAM" id="MobiDB-lite"/>
    </source>
</evidence>
<feature type="compositionally biased region" description="Polar residues" evidence="6">
    <location>
        <begin position="522"/>
        <end position="532"/>
    </location>
</feature>
<dbReference type="InterPro" id="IPR001293">
    <property type="entry name" value="Znf_TRAF"/>
</dbReference>